<dbReference type="PANTHER" id="PTHR37844">
    <property type="entry name" value="SER/THR PROTEIN PHOSPHATASE SUPERFAMILY (AFU_ORTHOLOGUE AFUA_1G14840)"/>
    <property type="match status" value="1"/>
</dbReference>
<gene>
    <name evidence="2" type="ORF">HKD32_14995</name>
</gene>
<evidence type="ECO:0000313" key="2">
    <source>
        <dbReference type="EMBL" id="MBF0872124.1"/>
    </source>
</evidence>
<dbReference type="Pfam" id="PF00149">
    <property type="entry name" value="Metallophos"/>
    <property type="match status" value="1"/>
</dbReference>
<dbReference type="AlphaFoldDB" id="A0A9Q2FNE4"/>
<dbReference type="GO" id="GO:0016787">
    <property type="term" value="F:hydrolase activity"/>
    <property type="evidence" value="ECO:0007669"/>
    <property type="project" value="InterPro"/>
</dbReference>
<organism evidence="2 3">
    <name type="scientific">Gluconobacter japonicus</name>
    <dbReference type="NCBI Taxonomy" id="376620"/>
    <lineage>
        <taxon>Bacteria</taxon>
        <taxon>Pseudomonadati</taxon>
        <taxon>Pseudomonadota</taxon>
        <taxon>Alphaproteobacteria</taxon>
        <taxon>Acetobacterales</taxon>
        <taxon>Acetobacteraceae</taxon>
        <taxon>Gluconobacter</taxon>
    </lineage>
</organism>
<evidence type="ECO:0000313" key="3">
    <source>
        <dbReference type="Proteomes" id="UP000661006"/>
    </source>
</evidence>
<accession>A0A9Q2FNE4</accession>
<dbReference type="Gene3D" id="3.60.21.10">
    <property type="match status" value="1"/>
</dbReference>
<dbReference type="InterPro" id="IPR004843">
    <property type="entry name" value="Calcineurin-like_PHP"/>
</dbReference>
<dbReference type="InterPro" id="IPR029052">
    <property type="entry name" value="Metallo-depent_PP-like"/>
</dbReference>
<feature type="domain" description="Calcineurin-like phosphoesterase" evidence="1">
    <location>
        <begin position="3"/>
        <end position="216"/>
    </location>
</feature>
<evidence type="ECO:0000259" key="1">
    <source>
        <dbReference type="Pfam" id="PF00149"/>
    </source>
</evidence>
<reference evidence="2" key="1">
    <citation type="submission" date="2020-04" db="EMBL/GenBank/DDBJ databases">
        <authorList>
            <person name="Sombolestani A."/>
        </authorList>
    </citation>
    <scope>NUCLEOTIDE SEQUENCE</scope>
    <source>
        <strain evidence="2">R71697</strain>
    </source>
</reference>
<dbReference type="Proteomes" id="UP000661006">
    <property type="component" value="Unassembled WGS sequence"/>
</dbReference>
<protein>
    <submittedName>
        <fullName evidence="2">Metallophosphoesterase</fullName>
    </submittedName>
</protein>
<sequence length="250" mass="26874">MTRLWVLSDLHLEAVPFPDGYDPIRPEFDVLVAAGDLWRGEPEKAVATLNRLAGGRPAVFVAGNHEAWGMTPDQAQKRLRQATAGTTVHLLDGTEVVLAGIRFTGLTLWADGALAPVPVDPHQTTGEGVLRPSGEGCITHGDEATLHHAHRARLEQCLSETSSGLPVVVVTHHAPLAACLPESLRRQSGAGLFASDLSGLMERFRIALWIHGHIHTRQEHRHASGTRVLANPAGPLFSVPGFDDALVVEI</sequence>
<dbReference type="EMBL" id="JABCQN010000013">
    <property type="protein sequence ID" value="MBF0872124.1"/>
    <property type="molecule type" value="Genomic_DNA"/>
</dbReference>
<comment type="caution">
    <text evidence="2">The sequence shown here is derived from an EMBL/GenBank/DDBJ whole genome shotgun (WGS) entry which is preliminary data.</text>
</comment>
<dbReference type="SUPFAM" id="SSF56300">
    <property type="entry name" value="Metallo-dependent phosphatases"/>
    <property type="match status" value="1"/>
</dbReference>
<name>A0A9Q2FNE4_GLUJA</name>
<dbReference type="GeneID" id="81476000"/>
<proteinExistence type="predicted"/>
<dbReference type="RefSeq" id="WP_194258390.1">
    <property type="nucleotide sequence ID" value="NZ_JABCQN010000013.1"/>
</dbReference>
<reference evidence="2" key="2">
    <citation type="submission" date="2020-11" db="EMBL/GenBank/DDBJ databases">
        <title>Description of novel Gluconobacter species.</title>
        <authorList>
            <person name="Cleenwerck I."/>
            <person name="Cnockaert M."/>
            <person name="Borremans W."/>
            <person name="Wieme A.D."/>
            <person name="De Vuyst L."/>
            <person name="Vandamme P."/>
        </authorList>
    </citation>
    <scope>NUCLEOTIDE SEQUENCE</scope>
    <source>
        <strain evidence="2">R71697</strain>
    </source>
</reference>
<dbReference type="PANTHER" id="PTHR37844:SF2">
    <property type="entry name" value="SER_THR PROTEIN PHOSPHATASE SUPERFAMILY (AFU_ORTHOLOGUE AFUA_1G14840)"/>
    <property type="match status" value="1"/>
</dbReference>